<proteinExistence type="predicted"/>
<dbReference type="Gene3D" id="3.30.70.1290">
    <property type="entry name" value="Transposase IS200-like"/>
    <property type="match status" value="1"/>
</dbReference>
<dbReference type="AlphaFoldDB" id="A0A1G2LMS6"/>
<dbReference type="GO" id="GO:0003677">
    <property type="term" value="F:DNA binding"/>
    <property type="evidence" value="ECO:0007669"/>
    <property type="project" value="InterPro"/>
</dbReference>
<organism evidence="2 3">
    <name type="scientific">Candidatus Sungbacteria bacterium RIFCSPLOWO2_12_FULL_41_11</name>
    <dbReference type="NCBI Taxonomy" id="1802286"/>
    <lineage>
        <taxon>Bacteria</taxon>
        <taxon>Candidatus Sungiibacteriota</taxon>
    </lineage>
</organism>
<evidence type="ECO:0000259" key="1">
    <source>
        <dbReference type="SMART" id="SM01321"/>
    </source>
</evidence>
<dbReference type="PANTHER" id="PTHR34322:SF2">
    <property type="entry name" value="TRANSPOSASE IS200-LIKE DOMAIN-CONTAINING PROTEIN"/>
    <property type="match status" value="1"/>
</dbReference>
<dbReference type="InterPro" id="IPR036515">
    <property type="entry name" value="Transposase_17_sf"/>
</dbReference>
<sequence>MRKVQFATGEYYHIFNRGTDKRSIFGDKYDYMRFLQSMEEFNTTEPIGSIFENSFRKRTQLGNPVSKLKVKEGKPLVSFVAYCLNPNHYHFVLCQLVDRGIEKFMHKLGLGYTNHFNRKNRRSGVLFQGPFKGVHIDSNNYLLYVSAYVNLNNRVHKLGNGVSKSSWDEYISGRDGVCDKNIILEQFKNTSEYRDFSRDALKIMLERKEMEHLLIEN</sequence>
<reference evidence="2 3" key="1">
    <citation type="journal article" date="2016" name="Nat. Commun.">
        <title>Thousands of microbial genomes shed light on interconnected biogeochemical processes in an aquifer system.</title>
        <authorList>
            <person name="Anantharaman K."/>
            <person name="Brown C.T."/>
            <person name="Hug L.A."/>
            <person name="Sharon I."/>
            <person name="Castelle C.J."/>
            <person name="Probst A.J."/>
            <person name="Thomas B.C."/>
            <person name="Singh A."/>
            <person name="Wilkins M.J."/>
            <person name="Karaoz U."/>
            <person name="Brodie E.L."/>
            <person name="Williams K.H."/>
            <person name="Hubbard S.S."/>
            <person name="Banfield J.F."/>
        </authorList>
    </citation>
    <scope>NUCLEOTIDE SEQUENCE [LARGE SCALE GENOMIC DNA]</scope>
</reference>
<protein>
    <recommendedName>
        <fullName evidence="1">Transposase IS200-like domain-containing protein</fullName>
    </recommendedName>
</protein>
<evidence type="ECO:0000313" key="2">
    <source>
        <dbReference type="EMBL" id="OHA12883.1"/>
    </source>
</evidence>
<comment type="caution">
    <text evidence="2">The sequence shown here is derived from an EMBL/GenBank/DDBJ whole genome shotgun (WGS) entry which is preliminary data.</text>
</comment>
<name>A0A1G2LMS6_9BACT</name>
<feature type="domain" description="Transposase IS200-like" evidence="1">
    <location>
        <begin position="7"/>
        <end position="152"/>
    </location>
</feature>
<dbReference type="EMBL" id="MHQY01000038">
    <property type="protein sequence ID" value="OHA12883.1"/>
    <property type="molecule type" value="Genomic_DNA"/>
</dbReference>
<dbReference type="SMART" id="SM01321">
    <property type="entry name" value="Y1_Tnp"/>
    <property type="match status" value="1"/>
</dbReference>
<dbReference type="GO" id="GO:0004803">
    <property type="term" value="F:transposase activity"/>
    <property type="evidence" value="ECO:0007669"/>
    <property type="project" value="InterPro"/>
</dbReference>
<gene>
    <name evidence="2" type="ORF">A3G49_03815</name>
</gene>
<evidence type="ECO:0000313" key="3">
    <source>
        <dbReference type="Proteomes" id="UP000177171"/>
    </source>
</evidence>
<accession>A0A1G2LMS6</accession>
<dbReference type="InterPro" id="IPR002686">
    <property type="entry name" value="Transposase_17"/>
</dbReference>
<dbReference type="SUPFAM" id="SSF143422">
    <property type="entry name" value="Transposase IS200-like"/>
    <property type="match status" value="1"/>
</dbReference>
<dbReference type="PANTHER" id="PTHR34322">
    <property type="entry name" value="TRANSPOSASE, Y1_TNP DOMAIN-CONTAINING"/>
    <property type="match status" value="1"/>
</dbReference>
<dbReference type="GO" id="GO:0006313">
    <property type="term" value="P:DNA transposition"/>
    <property type="evidence" value="ECO:0007669"/>
    <property type="project" value="InterPro"/>
</dbReference>
<dbReference type="Proteomes" id="UP000177171">
    <property type="component" value="Unassembled WGS sequence"/>
</dbReference>